<dbReference type="PROSITE" id="PS00105">
    <property type="entry name" value="AA_TRANSFER_CLASS_1"/>
    <property type="match status" value="1"/>
</dbReference>
<dbReference type="PANTHER" id="PTHR46383:SF3">
    <property type="entry name" value="ASPARTATE AMINOTRANSFERASE-RELATED"/>
    <property type="match status" value="1"/>
</dbReference>
<dbReference type="SUPFAM" id="SSF53383">
    <property type="entry name" value="PLP-dependent transferases"/>
    <property type="match status" value="1"/>
</dbReference>
<comment type="similarity">
    <text evidence="2 6">Belongs to the class-I pyridoxal-phosphate-dependent aminotransferase family.</text>
</comment>
<dbReference type="InterPro" id="IPR004838">
    <property type="entry name" value="NHTrfase_class1_PyrdxlP-BS"/>
</dbReference>
<comment type="cofactor">
    <cofactor evidence="1 6">
        <name>pyridoxal 5'-phosphate</name>
        <dbReference type="ChEBI" id="CHEBI:597326"/>
    </cofactor>
</comment>
<keyword evidence="5" id="KW-0663">Pyridoxal phosphate</keyword>
<gene>
    <name evidence="8" type="ORF">ENO59_06500</name>
</gene>
<evidence type="ECO:0000256" key="2">
    <source>
        <dbReference type="ARBA" id="ARBA00007441"/>
    </source>
</evidence>
<dbReference type="InterPro" id="IPR004839">
    <property type="entry name" value="Aminotransferase_I/II_large"/>
</dbReference>
<dbReference type="PANTHER" id="PTHR46383">
    <property type="entry name" value="ASPARTATE AMINOTRANSFERASE"/>
    <property type="match status" value="1"/>
</dbReference>
<dbReference type="InterPro" id="IPR050596">
    <property type="entry name" value="AspAT/PAT-like"/>
</dbReference>
<evidence type="ECO:0000256" key="1">
    <source>
        <dbReference type="ARBA" id="ARBA00001933"/>
    </source>
</evidence>
<reference evidence="8" key="1">
    <citation type="journal article" date="2020" name="mSystems">
        <title>Genome- and Community-Level Interaction Insights into Carbon Utilization and Element Cycling Functions of Hydrothermarchaeota in Hydrothermal Sediment.</title>
        <authorList>
            <person name="Zhou Z."/>
            <person name="Liu Y."/>
            <person name="Xu W."/>
            <person name="Pan J."/>
            <person name="Luo Z.H."/>
            <person name="Li M."/>
        </authorList>
    </citation>
    <scope>NUCLEOTIDE SEQUENCE [LARGE SCALE GENOMIC DNA]</scope>
    <source>
        <strain evidence="8">SpSt-143</strain>
    </source>
</reference>
<proteinExistence type="inferred from homology"/>
<evidence type="ECO:0000256" key="3">
    <source>
        <dbReference type="ARBA" id="ARBA00022576"/>
    </source>
</evidence>
<name>A0A7V2B0Q0_RHOMR</name>
<feature type="domain" description="Aminotransferase class I/classII large" evidence="7">
    <location>
        <begin position="39"/>
        <end position="392"/>
    </location>
</feature>
<dbReference type="FunFam" id="3.40.640.10:FF:000033">
    <property type="entry name" value="Aspartate aminotransferase"/>
    <property type="match status" value="1"/>
</dbReference>
<keyword evidence="4 6" id="KW-0808">Transferase</keyword>
<evidence type="ECO:0000256" key="5">
    <source>
        <dbReference type="ARBA" id="ARBA00022898"/>
    </source>
</evidence>
<dbReference type="Pfam" id="PF00155">
    <property type="entry name" value="Aminotran_1_2"/>
    <property type="match status" value="1"/>
</dbReference>
<dbReference type="InterPro" id="IPR015424">
    <property type="entry name" value="PyrdxlP-dep_Trfase"/>
</dbReference>
<organism evidence="8">
    <name type="scientific">Rhodothermus marinus</name>
    <name type="common">Rhodothermus obamensis</name>
    <dbReference type="NCBI Taxonomy" id="29549"/>
    <lineage>
        <taxon>Bacteria</taxon>
        <taxon>Pseudomonadati</taxon>
        <taxon>Rhodothermota</taxon>
        <taxon>Rhodothermia</taxon>
        <taxon>Rhodothermales</taxon>
        <taxon>Rhodothermaceae</taxon>
        <taxon>Rhodothermus</taxon>
    </lineage>
</organism>
<evidence type="ECO:0000259" key="7">
    <source>
        <dbReference type="Pfam" id="PF00155"/>
    </source>
</evidence>
<dbReference type="Gene3D" id="3.90.1150.10">
    <property type="entry name" value="Aspartate Aminotransferase, domain 1"/>
    <property type="match status" value="1"/>
</dbReference>
<accession>A0A7V2B0Q0</accession>
<evidence type="ECO:0000313" key="8">
    <source>
        <dbReference type="EMBL" id="HER96151.1"/>
    </source>
</evidence>
<keyword evidence="3 6" id="KW-0032">Aminotransferase</keyword>
<dbReference type="EC" id="2.6.1.-" evidence="6"/>
<dbReference type="InterPro" id="IPR015421">
    <property type="entry name" value="PyrdxlP-dep_Trfase_major"/>
</dbReference>
<protein>
    <recommendedName>
        <fullName evidence="6">Aminotransferase</fullName>
        <ecNumber evidence="6">2.6.1.-</ecNumber>
    </recommendedName>
</protein>
<evidence type="ECO:0000256" key="6">
    <source>
        <dbReference type="RuleBase" id="RU000481"/>
    </source>
</evidence>
<dbReference type="GO" id="GO:0008483">
    <property type="term" value="F:transaminase activity"/>
    <property type="evidence" value="ECO:0007669"/>
    <property type="project" value="UniProtKB-KW"/>
</dbReference>
<dbReference type="GO" id="GO:0006520">
    <property type="term" value="P:amino acid metabolic process"/>
    <property type="evidence" value="ECO:0007669"/>
    <property type="project" value="InterPro"/>
</dbReference>
<dbReference type="Gene3D" id="3.40.640.10">
    <property type="entry name" value="Type I PLP-dependent aspartate aminotransferase-like (Major domain)"/>
    <property type="match status" value="1"/>
</dbReference>
<sequence length="407" mass="44580">MQERLATLSGLEARLAARVRQVAPSGIRRFFEIAATMDDVISLGIGEPDFVSPPVAIEAAIASLRAGKTGYTANAGLIELREAVAEELARRYGVHYDPAREVLITVGVSEALQLAMLALVDPGDEVLIPEPCFVSYAPAATFAGGRVVYVPTSVENDFQVTAADLEPYLTSRTKVLMIGYPNNPTGAVLRRHTLEEIGELVIKHDLLVISDEIYDRLIYGRAYEEGHVCVPSIPGLWERTVLLGGFSKDYAMTGWRIGYACAPEPILKALYKLHQYIVMSAPTMGQVAALAALRQAQDDVERMRQAYDARRRVIVDGLRAVGLPTFEPEGAFYCFPDVRSTGLTSEEFAQRLLREEHVAVVPGDAFGPSGAGYVRCSYATSMEKLQEAVRRIGRFVERVRAARGVET</sequence>
<evidence type="ECO:0000256" key="4">
    <source>
        <dbReference type="ARBA" id="ARBA00022679"/>
    </source>
</evidence>
<dbReference type="EMBL" id="DSGB01000005">
    <property type="protein sequence ID" value="HER96151.1"/>
    <property type="molecule type" value="Genomic_DNA"/>
</dbReference>
<dbReference type="CDD" id="cd00609">
    <property type="entry name" value="AAT_like"/>
    <property type="match status" value="1"/>
</dbReference>
<dbReference type="GO" id="GO:0030170">
    <property type="term" value="F:pyridoxal phosphate binding"/>
    <property type="evidence" value="ECO:0007669"/>
    <property type="project" value="InterPro"/>
</dbReference>
<comment type="caution">
    <text evidence="8">The sequence shown here is derived from an EMBL/GenBank/DDBJ whole genome shotgun (WGS) entry which is preliminary data.</text>
</comment>
<dbReference type="InterPro" id="IPR015422">
    <property type="entry name" value="PyrdxlP-dep_Trfase_small"/>
</dbReference>
<dbReference type="AlphaFoldDB" id="A0A7V2B0Q0"/>